<feature type="region of interest" description="Disordered" evidence="1">
    <location>
        <begin position="238"/>
        <end position="259"/>
    </location>
</feature>
<keyword evidence="3" id="KW-1185">Reference proteome</keyword>
<evidence type="ECO:0000256" key="1">
    <source>
        <dbReference type="SAM" id="MobiDB-lite"/>
    </source>
</evidence>
<reference evidence="2" key="2">
    <citation type="journal article" date="2023" name="IMA Fungus">
        <title>Comparative genomic study of the Penicillium genus elucidates a diverse pangenome and 15 lateral gene transfer events.</title>
        <authorList>
            <person name="Petersen C."/>
            <person name="Sorensen T."/>
            <person name="Nielsen M.R."/>
            <person name="Sondergaard T.E."/>
            <person name="Sorensen J.L."/>
            <person name="Fitzpatrick D.A."/>
            <person name="Frisvad J.C."/>
            <person name="Nielsen K.L."/>
        </authorList>
    </citation>
    <scope>NUCLEOTIDE SEQUENCE</scope>
    <source>
        <strain evidence="2">IBT 34128</strain>
    </source>
</reference>
<dbReference type="OrthoDB" id="4358152at2759"/>
<dbReference type="EMBL" id="JAPMSZ010000004">
    <property type="protein sequence ID" value="KAJ5104903.1"/>
    <property type="molecule type" value="Genomic_DNA"/>
</dbReference>
<accession>A0A9W9FR89</accession>
<evidence type="ECO:0000313" key="2">
    <source>
        <dbReference type="EMBL" id="KAJ5104903.1"/>
    </source>
</evidence>
<protein>
    <recommendedName>
        <fullName evidence="4">F-box domain-containing protein</fullName>
    </recommendedName>
</protein>
<proteinExistence type="predicted"/>
<evidence type="ECO:0000313" key="3">
    <source>
        <dbReference type="Proteomes" id="UP001141434"/>
    </source>
</evidence>
<reference evidence="2" key="1">
    <citation type="submission" date="2022-11" db="EMBL/GenBank/DDBJ databases">
        <authorList>
            <person name="Petersen C."/>
        </authorList>
    </citation>
    <scope>NUCLEOTIDE SEQUENCE</scope>
    <source>
        <strain evidence="2">IBT 34128</strain>
    </source>
</reference>
<organism evidence="2 3">
    <name type="scientific">Penicillium alfredii</name>
    <dbReference type="NCBI Taxonomy" id="1506179"/>
    <lineage>
        <taxon>Eukaryota</taxon>
        <taxon>Fungi</taxon>
        <taxon>Dikarya</taxon>
        <taxon>Ascomycota</taxon>
        <taxon>Pezizomycotina</taxon>
        <taxon>Eurotiomycetes</taxon>
        <taxon>Eurotiomycetidae</taxon>
        <taxon>Eurotiales</taxon>
        <taxon>Aspergillaceae</taxon>
        <taxon>Penicillium</taxon>
    </lineage>
</organism>
<comment type="caution">
    <text evidence="2">The sequence shown here is derived from an EMBL/GenBank/DDBJ whole genome shotgun (WGS) entry which is preliminary data.</text>
</comment>
<sequence>MGDPLVVLPTELILIVLSFLDLPSLYSATTALASAARIWDAHAVPITEAALARLPRGTRRCIRAVAIVQKMAVPCSSLDVFAWFHLYGHASDIPLLRLGPEHARRLLHKAWRLHWLAQACLGDFQARSASACVPWKNTTTTTGLLHQPSGRPPQQLQESTPISWVEEHRVLRALWRLQLYLEVRAAPHVFSSADLPALSYSTLWAKLPAFELQELCTIADYLRESMRADEVSESCISHSEADSNNDNNHHHAENVLGGLPRLTPDMVQPTWPIRELDPSPAAYFREQDSTHLQHASPGYLALVRLHGCRLDSLSRTIGETKMHALRWLGVFLWDKQRMIALGLDSGGFRRSSLLLLRRSSQEDSSLEVRWRGL</sequence>
<evidence type="ECO:0008006" key="4">
    <source>
        <dbReference type="Google" id="ProtNLM"/>
    </source>
</evidence>
<dbReference type="GeneID" id="81392000"/>
<dbReference type="Proteomes" id="UP001141434">
    <property type="component" value="Unassembled WGS sequence"/>
</dbReference>
<name>A0A9W9FR89_9EURO</name>
<dbReference type="RefSeq" id="XP_056513899.1">
    <property type="nucleotide sequence ID" value="XM_056652832.1"/>
</dbReference>
<dbReference type="AlphaFoldDB" id="A0A9W9FR89"/>
<gene>
    <name evidence="2" type="ORF">NUU61_002250</name>
</gene>